<reference evidence="5" key="1">
    <citation type="submission" date="2022-11" db="UniProtKB">
        <authorList>
            <consortium name="WormBaseParasite"/>
        </authorList>
    </citation>
    <scope>IDENTIFICATION</scope>
</reference>
<dbReference type="PANTHER" id="PTHR11909">
    <property type="entry name" value="CASEIN KINASE-RELATED"/>
    <property type="match status" value="1"/>
</dbReference>
<keyword evidence="4" id="KW-1185">Reference proteome</keyword>
<dbReference type="SMART" id="SM00220">
    <property type="entry name" value="S_TKc"/>
    <property type="match status" value="1"/>
</dbReference>
<name>A0A914PBB4_9BILA</name>
<dbReference type="AlphaFoldDB" id="A0A914PBB4"/>
<dbReference type="GO" id="GO:0005524">
    <property type="term" value="F:ATP binding"/>
    <property type="evidence" value="ECO:0007669"/>
    <property type="project" value="InterPro"/>
</dbReference>
<evidence type="ECO:0000313" key="5">
    <source>
        <dbReference type="WBParaSite" id="PDA_v2.g12597.t1"/>
    </source>
</evidence>
<feature type="domain" description="Protein kinase" evidence="3">
    <location>
        <begin position="32"/>
        <end position="319"/>
    </location>
</feature>
<accession>A0A914PBB4</accession>
<dbReference type="WBParaSite" id="PDA_v2.g12597.t1">
    <property type="protein sequence ID" value="PDA_v2.g12597.t1"/>
    <property type="gene ID" value="PDA_v2.g12597"/>
</dbReference>
<feature type="compositionally biased region" description="Low complexity" evidence="2">
    <location>
        <begin position="346"/>
        <end position="359"/>
    </location>
</feature>
<feature type="compositionally biased region" description="Polar residues" evidence="2">
    <location>
        <begin position="479"/>
        <end position="489"/>
    </location>
</feature>
<dbReference type="GO" id="GO:0004674">
    <property type="term" value="F:protein serine/threonine kinase activity"/>
    <property type="evidence" value="ECO:0007669"/>
    <property type="project" value="UniProtKB-EC"/>
</dbReference>
<dbReference type="Proteomes" id="UP000887578">
    <property type="component" value="Unplaced"/>
</dbReference>
<evidence type="ECO:0000313" key="4">
    <source>
        <dbReference type="Proteomes" id="UP000887578"/>
    </source>
</evidence>
<feature type="compositionally biased region" description="Polar residues" evidence="2">
    <location>
        <begin position="410"/>
        <end position="426"/>
    </location>
</feature>
<feature type="compositionally biased region" description="Polar residues" evidence="2">
    <location>
        <begin position="499"/>
        <end position="514"/>
    </location>
</feature>
<dbReference type="InterPro" id="IPR000719">
    <property type="entry name" value="Prot_kinase_dom"/>
</dbReference>
<organism evidence="4 5">
    <name type="scientific">Panagrolaimus davidi</name>
    <dbReference type="NCBI Taxonomy" id="227884"/>
    <lineage>
        <taxon>Eukaryota</taxon>
        <taxon>Metazoa</taxon>
        <taxon>Ecdysozoa</taxon>
        <taxon>Nematoda</taxon>
        <taxon>Chromadorea</taxon>
        <taxon>Rhabditida</taxon>
        <taxon>Tylenchina</taxon>
        <taxon>Panagrolaimomorpha</taxon>
        <taxon>Panagrolaimoidea</taxon>
        <taxon>Panagrolaimidae</taxon>
        <taxon>Panagrolaimus</taxon>
    </lineage>
</organism>
<evidence type="ECO:0000256" key="1">
    <source>
        <dbReference type="ARBA" id="ARBA00012513"/>
    </source>
</evidence>
<dbReference type="InterPro" id="IPR008271">
    <property type="entry name" value="Ser/Thr_kinase_AS"/>
</dbReference>
<protein>
    <recommendedName>
        <fullName evidence="1">non-specific serine/threonine protein kinase</fullName>
        <ecNumber evidence="1">2.7.11.1</ecNumber>
    </recommendedName>
</protein>
<dbReference type="PROSITE" id="PS00108">
    <property type="entry name" value="PROTEIN_KINASE_ST"/>
    <property type="match status" value="1"/>
</dbReference>
<dbReference type="Pfam" id="PF00069">
    <property type="entry name" value="Pkinase"/>
    <property type="match status" value="1"/>
</dbReference>
<dbReference type="Gene3D" id="1.10.510.10">
    <property type="entry name" value="Transferase(Phosphotransferase) domain 1"/>
    <property type="match status" value="1"/>
</dbReference>
<dbReference type="InterPro" id="IPR011009">
    <property type="entry name" value="Kinase-like_dom_sf"/>
</dbReference>
<evidence type="ECO:0000259" key="3">
    <source>
        <dbReference type="PROSITE" id="PS50011"/>
    </source>
</evidence>
<evidence type="ECO:0000256" key="2">
    <source>
        <dbReference type="SAM" id="MobiDB-lite"/>
    </source>
</evidence>
<sequence>MPPKKGKTAAGHVKCDKIPEGTIFKGSHKREFVVGKEFAQGGFGRICDAKLVGKSEKLIIKLEPSGNGPLFTEMHVFQRILRAELLEAFKRKQKLTHLGLPHLVDSGMQDDIRFLIMPKYTHCLDHILKESRSALKLDNVIEVLVCVCNALKYIHENDYVHADIKAANIMMNKKNGFNEAYLIDFGLARKVGTVVEKEDKKKAHDGTALFTSTDAHRGCGFTFRGDVEILGHNAIFWLTKTLPWQDIFNEDATIKMKNEQLGEVRAAKEDLLSNLSTKIKKYVSDSSAASVVQLLYKASQIEINIKPDFDGVIKSLSNVNKGKKRIAESDSDDVPQSSTARRGRKPAAAAEEIAPSSSRSTRKKKSESDVEELDPPVIRKAKIAAKKEEEPTPLATKSRRGKQNAADSELPSSCSIKSRARQTSENEIIPGLSTKRAGRAAMPSYQEESDEEDFEPLPPQKSNRRNAPTPKIPARSKTEATPMTSTRSRIQPHEALPISTPSSRKYPYVNTTHR</sequence>
<dbReference type="EC" id="2.7.11.1" evidence="1"/>
<dbReference type="PROSITE" id="PS50011">
    <property type="entry name" value="PROTEIN_KINASE_DOM"/>
    <property type="match status" value="1"/>
</dbReference>
<dbReference type="SUPFAM" id="SSF56112">
    <property type="entry name" value="Protein kinase-like (PK-like)"/>
    <property type="match status" value="1"/>
</dbReference>
<proteinExistence type="predicted"/>
<dbReference type="InterPro" id="IPR050235">
    <property type="entry name" value="CK1_Ser-Thr_kinase"/>
</dbReference>
<feature type="region of interest" description="Disordered" evidence="2">
    <location>
        <begin position="322"/>
        <end position="514"/>
    </location>
</feature>